<organism evidence="1 2">
    <name type="scientific">Boeremia exigua</name>
    <dbReference type="NCBI Taxonomy" id="749465"/>
    <lineage>
        <taxon>Eukaryota</taxon>
        <taxon>Fungi</taxon>
        <taxon>Dikarya</taxon>
        <taxon>Ascomycota</taxon>
        <taxon>Pezizomycotina</taxon>
        <taxon>Dothideomycetes</taxon>
        <taxon>Pleosporomycetidae</taxon>
        <taxon>Pleosporales</taxon>
        <taxon>Pleosporineae</taxon>
        <taxon>Didymellaceae</taxon>
        <taxon>Boeremia</taxon>
    </lineage>
</organism>
<sequence>MKLGKDIAAARITFIGDLCCNLDDTLTGVAQSSNAAASLLATTETCTAMARKLDVTPSPGVDWMKQHRQWIVEQTAVKTVHKSSADGGASPGFFPANTAERHHQHSQLRHSTHRCSACDKDWSEKAVHSWCHSYMAEPLVTDN</sequence>
<evidence type="ECO:0000313" key="2">
    <source>
        <dbReference type="Proteomes" id="UP001153331"/>
    </source>
</evidence>
<comment type="caution">
    <text evidence="1">The sequence shown here is derived from an EMBL/GenBank/DDBJ whole genome shotgun (WGS) entry which is preliminary data.</text>
</comment>
<reference evidence="1" key="1">
    <citation type="submission" date="2022-11" db="EMBL/GenBank/DDBJ databases">
        <title>Genome Sequence of Boeremia exigua.</title>
        <authorList>
            <person name="Buettner E."/>
        </authorList>
    </citation>
    <scope>NUCLEOTIDE SEQUENCE</scope>
    <source>
        <strain evidence="1">CU02</strain>
    </source>
</reference>
<accession>A0ACC2IIV9</accession>
<keyword evidence="2" id="KW-1185">Reference proteome</keyword>
<dbReference type="EMBL" id="JAPHNI010000158">
    <property type="protein sequence ID" value="KAJ8115105.1"/>
    <property type="molecule type" value="Genomic_DNA"/>
</dbReference>
<name>A0ACC2IIV9_9PLEO</name>
<evidence type="ECO:0000313" key="1">
    <source>
        <dbReference type="EMBL" id="KAJ8115105.1"/>
    </source>
</evidence>
<protein>
    <submittedName>
        <fullName evidence="1">Uncharacterized protein</fullName>
    </submittedName>
</protein>
<proteinExistence type="predicted"/>
<gene>
    <name evidence="1" type="ORF">OPT61_g3178</name>
</gene>
<dbReference type="Proteomes" id="UP001153331">
    <property type="component" value="Unassembled WGS sequence"/>
</dbReference>